<dbReference type="CDD" id="cd02440">
    <property type="entry name" value="AdoMet_MTases"/>
    <property type="match status" value="1"/>
</dbReference>
<dbReference type="RefSeq" id="WP_303681012.1">
    <property type="nucleotide sequence ID" value="NZ_LVWG01000017.1"/>
</dbReference>
<dbReference type="Gene3D" id="3.40.50.150">
    <property type="entry name" value="Vaccinia Virus protein VP39"/>
    <property type="match status" value="1"/>
</dbReference>
<comment type="pathway">
    <text evidence="2 8">Cofactor biosynthesis; biotin biosynthesis.</text>
</comment>
<keyword evidence="5 8" id="KW-0808">Transferase</keyword>
<evidence type="ECO:0000259" key="9">
    <source>
        <dbReference type="Pfam" id="PF08241"/>
    </source>
</evidence>
<accession>A0A165M6B7</accession>
<dbReference type="InterPro" id="IPR029063">
    <property type="entry name" value="SAM-dependent_MTases_sf"/>
</dbReference>
<dbReference type="InterPro" id="IPR011814">
    <property type="entry name" value="BioC"/>
</dbReference>
<dbReference type="AlphaFoldDB" id="A0A165M6B7"/>
<evidence type="ECO:0000256" key="7">
    <source>
        <dbReference type="ARBA" id="ARBA00022756"/>
    </source>
</evidence>
<proteinExistence type="inferred from homology"/>
<reference evidence="10 11" key="1">
    <citation type="submission" date="2016-03" db="EMBL/GenBank/DDBJ databases">
        <title>Speciation and ecological success in dimly lit waters: horizontal gene transfer in a green sulfur bacteria bloom unveiled by metagenomic assembly.</title>
        <authorList>
            <person name="Llorens-Mares T."/>
            <person name="Liu Z."/>
            <person name="Allen L.Z."/>
            <person name="Rusch D.B."/>
            <person name="Craig M.T."/>
            <person name="Dupont C.L."/>
            <person name="Bryant D.A."/>
            <person name="Casamayor E.O."/>
        </authorList>
    </citation>
    <scope>NUCLEOTIDE SEQUENCE [LARGE SCALE GENOMIC DNA]</scope>
    <source>
        <strain evidence="10">CIII</strain>
    </source>
</reference>
<keyword evidence="7 8" id="KW-0093">Biotin biosynthesis</keyword>
<gene>
    <name evidence="8" type="primary">bioC</name>
    <name evidence="10" type="ORF">A3K90_09920</name>
</gene>
<evidence type="ECO:0000256" key="1">
    <source>
        <dbReference type="ARBA" id="ARBA00000852"/>
    </source>
</evidence>
<dbReference type="UniPathway" id="UPA00078"/>
<evidence type="ECO:0000313" key="10">
    <source>
        <dbReference type="EMBL" id="KZK74861.1"/>
    </source>
</evidence>
<name>A0A165M6B7_PELLU</name>
<dbReference type="GO" id="GO:0009102">
    <property type="term" value="P:biotin biosynthetic process"/>
    <property type="evidence" value="ECO:0007669"/>
    <property type="project" value="UniProtKB-UniRule"/>
</dbReference>
<dbReference type="NCBIfam" id="TIGR02072">
    <property type="entry name" value="BioC"/>
    <property type="match status" value="1"/>
</dbReference>
<keyword evidence="6 8" id="KW-0949">S-adenosyl-L-methionine</keyword>
<protein>
    <recommendedName>
        <fullName evidence="3 8">Malonyl-[acyl-carrier protein] O-methyltransferase</fullName>
        <shortName evidence="8">Malonyl-ACP O-methyltransferase</shortName>
        <ecNumber evidence="3 8">2.1.1.197</ecNumber>
    </recommendedName>
    <alternativeName>
        <fullName evidence="8">Biotin synthesis protein BioC</fullName>
    </alternativeName>
</protein>
<dbReference type="Proteomes" id="UP000076481">
    <property type="component" value="Unassembled WGS sequence"/>
</dbReference>
<dbReference type="EC" id="2.1.1.197" evidence="3 8"/>
<evidence type="ECO:0000313" key="11">
    <source>
        <dbReference type="Proteomes" id="UP000076481"/>
    </source>
</evidence>
<dbReference type="SUPFAM" id="SSF53335">
    <property type="entry name" value="S-adenosyl-L-methionine-dependent methyltransferases"/>
    <property type="match status" value="1"/>
</dbReference>
<evidence type="ECO:0000256" key="2">
    <source>
        <dbReference type="ARBA" id="ARBA00004746"/>
    </source>
</evidence>
<comment type="catalytic activity">
    <reaction evidence="1 8">
        <text>malonyl-[ACP] + S-adenosyl-L-methionine = malonyl-[ACP] methyl ester + S-adenosyl-L-homocysteine</text>
        <dbReference type="Rhea" id="RHEA:17105"/>
        <dbReference type="Rhea" id="RHEA-COMP:9623"/>
        <dbReference type="Rhea" id="RHEA-COMP:9954"/>
        <dbReference type="ChEBI" id="CHEBI:57856"/>
        <dbReference type="ChEBI" id="CHEBI:59789"/>
        <dbReference type="ChEBI" id="CHEBI:78449"/>
        <dbReference type="ChEBI" id="CHEBI:78845"/>
        <dbReference type="EC" id="2.1.1.197"/>
    </reaction>
</comment>
<keyword evidence="4 8" id="KW-0489">Methyltransferase</keyword>
<dbReference type="InterPro" id="IPR013216">
    <property type="entry name" value="Methyltransf_11"/>
</dbReference>
<dbReference type="GO" id="GO:0010340">
    <property type="term" value="F:carboxyl-O-methyltransferase activity"/>
    <property type="evidence" value="ECO:0007669"/>
    <property type="project" value="UniProtKB-UniRule"/>
</dbReference>
<evidence type="ECO:0000256" key="6">
    <source>
        <dbReference type="ARBA" id="ARBA00022691"/>
    </source>
</evidence>
<evidence type="ECO:0000256" key="8">
    <source>
        <dbReference type="HAMAP-Rule" id="MF_00835"/>
    </source>
</evidence>
<feature type="domain" description="Methyltransferase type 11" evidence="9">
    <location>
        <begin position="52"/>
        <end position="150"/>
    </location>
</feature>
<dbReference type="Pfam" id="PF08241">
    <property type="entry name" value="Methyltransf_11"/>
    <property type="match status" value="1"/>
</dbReference>
<dbReference type="InterPro" id="IPR050602">
    <property type="entry name" value="Malonyl-ACP_OMT"/>
</dbReference>
<dbReference type="HAMAP" id="MF_00835">
    <property type="entry name" value="BioC"/>
    <property type="match status" value="1"/>
</dbReference>
<evidence type="ECO:0000256" key="4">
    <source>
        <dbReference type="ARBA" id="ARBA00022603"/>
    </source>
</evidence>
<sequence>MAGLTDKALVRERFRRTLGSYSDEAVVQKAMAGELVSMAARHAPSIRFERVLEVGSGSGVLTEQMLEAFSIARYTANDLVEESRECLKRIMDRHLEVVFDFLGGDVESLPFLPEQSDLVVSNATLQWLDDLDAFFGRIRESMAPGGLFVFTSFSSSNMQEIAALLGTALSYRTMAETRELGERHFEVLELREAEITLTFSSPEAVLRHISRTGVNGLNRERWTKGMQREFSDRYRSMFSRQEGVGLTYHPVYCCLRKREGCPL</sequence>
<dbReference type="GO" id="GO:0032259">
    <property type="term" value="P:methylation"/>
    <property type="evidence" value="ECO:0007669"/>
    <property type="project" value="UniProtKB-KW"/>
</dbReference>
<organism evidence="10 11">
    <name type="scientific">Pelodictyon luteolum</name>
    <dbReference type="NCBI Taxonomy" id="1100"/>
    <lineage>
        <taxon>Bacteria</taxon>
        <taxon>Pseudomonadati</taxon>
        <taxon>Chlorobiota</taxon>
        <taxon>Chlorobiia</taxon>
        <taxon>Chlorobiales</taxon>
        <taxon>Chlorobiaceae</taxon>
        <taxon>Chlorobium/Pelodictyon group</taxon>
        <taxon>Pelodictyon</taxon>
    </lineage>
</organism>
<evidence type="ECO:0000256" key="5">
    <source>
        <dbReference type="ARBA" id="ARBA00022679"/>
    </source>
</evidence>
<dbReference type="PANTHER" id="PTHR13090">
    <property type="entry name" value="ARGININE-HYDROXYLASE NDUFAF5, MITOCHONDRIAL"/>
    <property type="match status" value="1"/>
</dbReference>
<comment type="similarity">
    <text evidence="8">Belongs to the methyltransferase superfamily.</text>
</comment>
<dbReference type="PANTHER" id="PTHR13090:SF1">
    <property type="entry name" value="ARGININE-HYDROXYLASE NDUFAF5, MITOCHONDRIAL"/>
    <property type="match status" value="1"/>
</dbReference>
<dbReference type="EMBL" id="LVWG01000017">
    <property type="protein sequence ID" value="KZK74861.1"/>
    <property type="molecule type" value="Genomic_DNA"/>
</dbReference>
<dbReference type="GO" id="GO:0008757">
    <property type="term" value="F:S-adenosylmethionine-dependent methyltransferase activity"/>
    <property type="evidence" value="ECO:0007669"/>
    <property type="project" value="InterPro"/>
</dbReference>
<comment type="function">
    <text evidence="8">Converts the free carboxyl group of a malonyl-thioester to its methyl ester by transfer of a methyl group from S-adenosyl-L-methionine (SAM). It allows to synthesize pimeloyl-ACP via the fatty acid synthetic pathway.</text>
</comment>
<comment type="caution">
    <text evidence="10">The sequence shown here is derived from an EMBL/GenBank/DDBJ whole genome shotgun (WGS) entry which is preliminary data.</text>
</comment>
<evidence type="ECO:0000256" key="3">
    <source>
        <dbReference type="ARBA" id="ARBA00012327"/>
    </source>
</evidence>
<dbReference type="GO" id="GO:0102130">
    <property type="term" value="F:malonyl-CoA methyltransferase activity"/>
    <property type="evidence" value="ECO:0007669"/>
    <property type="project" value="UniProtKB-EC"/>
</dbReference>